<keyword evidence="3" id="KW-1185">Reference proteome</keyword>
<keyword evidence="1" id="KW-0732">Signal</keyword>
<evidence type="ECO:0000313" key="2">
    <source>
        <dbReference type="EMBL" id="GMM36919.1"/>
    </source>
</evidence>
<evidence type="ECO:0000256" key="1">
    <source>
        <dbReference type="SAM" id="SignalP"/>
    </source>
</evidence>
<sequence length="289" mass="33728">MKLSSIAGSMALLSISAAYPINTIQSNDSDDNARPHMLHHIVGNRQSEGVHASFHDKRGFFDDVDNWLHQHRKDNETIVDKMFHHKDNETIVDKMLHHKDNETIIDKWFHNKDNATVIEKWWDHKDGESMVKGLLHHHNETIMQELFHHNKNNETRGSHELSKRTFFDDIDNWLHHKKANETGFDKRSFFDHVDNWLHHKKSNETSLGKRSISAQKDGFVNAMDNWYGQISGNVTYDAKTLIHTLDSWFHQEFQRFDNTTNKPSGLGKRNLLDDLFGHYENKTGSSSLL</sequence>
<comment type="caution">
    <text evidence="2">The sequence shown here is derived from an EMBL/GenBank/DDBJ whole genome shotgun (WGS) entry which is preliminary data.</text>
</comment>
<dbReference type="Proteomes" id="UP001360560">
    <property type="component" value="Unassembled WGS sequence"/>
</dbReference>
<gene>
    <name evidence="2" type="ORF">DASC09_042440</name>
</gene>
<accession>A0AAV5QQD4</accession>
<name>A0AAV5QQD4_9ASCO</name>
<evidence type="ECO:0000313" key="3">
    <source>
        <dbReference type="Proteomes" id="UP001360560"/>
    </source>
</evidence>
<dbReference type="AlphaFoldDB" id="A0AAV5QQD4"/>
<feature type="signal peptide" evidence="1">
    <location>
        <begin position="1"/>
        <end position="18"/>
    </location>
</feature>
<dbReference type="RefSeq" id="XP_064853915.1">
    <property type="nucleotide sequence ID" value="XM_064997843.1"/>
</dbReference>
<reference evidence="2 3" key="1">
    <citation type="journal article" date="2023" name="Elife">
        <title>Identification of key yeast species and microbe-microbe interactions impacting larval growth of Drosophila in the wild.</title>
        <authorList>
            <person name="Mure A."/>
            <person name="Sugiura Y."/>
            <person name="Maeda R."/>
            <person name="Honda K."/>
            <person name="Sakurai N."/>
            <person name="Takahashi Y."/>
            <person name="Watada M."/>
            <person name="Katoh T."/>
            <person name="Gotoh A."/>
            <person name="Gotoh Y."/>
            <person name="Taniguchi I."/>
            <person name="Nakamura K."/>
            <person name="Hayashi T."/>
            <person name="Katayama T."/>
            <person name="Uemura T."/>
            <person name="Hattori Y."/>
        </authorList>
    </citation>
    <scope>NUCLEOTIDE SEQUENCE [LARGE SCALE GENOMIC DNA]</scope>
    <source>
        <strain evidence="2 3">SC-9</strain>
    </source>
</reference>
<proteinExistence type="predicted"/>
<dbReference type="EMBL" id="BTFZ01000011">
    <property type="protein sequence ID" value="GMM36919.1"/>
    <property type="molecule type" value="Genomic_DNA"/>
</dbReference>
<feature type="chain" id="PRO_5043686126" evidence="1">
    <location>
        <begin position="19"/>
        <end position="289"/>
    </location>
</feature>
<protein>
    <submittedName>
        <fullName evidence="2">Uncharacterized protein</fullName>
    </submittedName>
</protein>
<dbReference type="GeneID" id="90074894"/>
<organism evidence="2 3">
    <name type="scientific">Saccharomycopsis crataegensis</name>
    <dbReference type="NCBI Taxonomy" id="43959"/>
    <lineage>
        <taxon>Eukaryota</taxon>
        <taxon>Fungi</taxon>
        <taxon>Dikarya</taxon>
        <taxon>Ascomycota</taxon>
        <taxon>Saccharomycotina</taxon>
        <taxon>Saccharomycetes</taxon>
        <taxon>Saccharomycopsidaceae</taxon>
        <taxon>Saccharomycopsis</taxon>
    </lineage>
</organism>